<evidence type="ECO:0000313" key="3">
    <source>
        <dbReference type="EMBL" id="SFK55840.1"/>
    </source>
</evidence>
<dbReference type="InterPro" id="IPR045376">
    <property type="entry name" value="Maf_N"/>
</dbReference>
<protein>
    <recommendedName>
        <fullName evidence="5">Motility associated factor glycosyltransferase family protein</fullName>
    </recommendedName>
</protein>
<feature type="domain" description="6-hydroxymethylpterin diphosphokinase MptE-like" evidence="1">
    <location>
        <begin position="295"/>
        <end position="459"/>
    </location>
</feature>
<keyword evidence="4" id="KW-1185">Reference proteome</keyword>
<reference evidence="3 4" key="1">
    <citation type="submission" date="2016-10" db="EMBL/GenBank/DDBJ databases">
        <authorList>
            <person name="Varghese N."/>
            <person name="Submissions S."/>
        </authorList>
    </citation>
    <scope>NUCLEOTIDE SEQUENCE [LARGE SCALE GENOMIC DNA]</scope>
    <source>
        <strain evidence="3 4">22B</strain>
    </source>
</reference>
<dbReference type="Gene3D" id="3.90.1480.10">
    <property type="entry name" value="Alpha-2,3-sialyltransferase"/>
    <property type="match status" value="1"/>
</dbReference>
<dbReference type="SUPFAM" id="SSF53335">
    <property type="entry name" value="S-adenosyl-L-methionine-dependent methyltransferases"/>
    <property type="match status" value="1"/>
</dbReference>
<evidence type="ECO:0008006" key="5">
    <source>
        <dbReference type="Google" id="ProtNLM"/>
    </source>
</evidence>
<gene>
    <name evidence="3" type="ORF">SAMN04487865_11113</name>
</gene>
<dbReference type="PANTHER" id="PTHR41786">
    <property type="entry name" value="MOTILITY ACCESSORY FACTOR MAF"/>
    <property type="match status" value="1"/>
</dbReference>
<proteinExistence type="predicted"/>
<dbReference type="InterPro" id="IPR029063">
    <property type="entry name" value="SAM-dependent_MTases_sf"/>
</dbReference>
<evidence type="ECO:0000259" key="1">
    <source>
        <dbReference type="Pfam" id="PF01973"/>
    </source>
</evidence>
<dbReference type="EMBL" id="FOSF01000111">
    <property type="protein sequence ID" value="SFK55840.1"/>
    <property type="molecule type" value="Genomic_DNA"/>
</dbReference>
<sequence>MQNNTKDEISSSNNNELSSQDIEELKKIQSQMYLFLEERFCNNLETFKKYYPEIAKRFDVYNPVKKFEFFCTQNGIPNLIFTKENDFFYKTEDPIAYCQEEMDKFLSTAKVQQIKYQQEFDPYGQIHFKYSNQAVAIENSLPRNKDLLIKDVKSFPNCLMIGCGLGYHLARLYEQVEIENLVLVEPDPDLFYASMFAFDWSNLLEYLHESEHQIHFIIGAEIDQLFLELESCYTKSGIFLSGSWFTYIHYINDETKKTWDEIKKHYDQIHEAIGFFDDHLFATSQGIELINNKHKFVLKKPLKKEYKDLPVFVIGAGPSLDHDIPFLRKYQDKAIVIACGTAIDSLYHAGIKPDLYVNLERTFNIGDSTLGVIPDKKFLQDIIIVASDTCHRNTLKYFKNSAIFAKNDEPFFPYLTSYYPELENIQEIKLSNPVVGNAGLASAIYFGFENIYLFGIDNGKKIGTSQMHSSFTTLYSNRGVVDNAGSYQIEKVLPGNFGGQCESSFFFAMSGHNIGFLLQMEKLNNDKLICHNCSDGIFMENTIPTHSDDLAGEFASKSDIDKHKFSEYLIGEKTAVLHFPEHAFSKLFDSEKFNEICKKSLFMLDNLPDNRSDYVKVMVKLSEYIFELTKYKDTFYYGSVLNGSIQNLFILVSRALYHSSEETKCIDGANRIMNLVKDFLTEAQVLFSYLPDYAMWDHRKYFENGLVGKDTSYGKAPPFPEKFEIIRTEFDDPLKTFVKKYD</sequence>
<dbReference type="Proteomes" id="UP000243374">
    <property type="component" value="Unassembled WGS sequence"/>
</dbReference>
<evidence type="ECO:0000313" key="4">
    <source>
        <dbReference type="Proteomes" id="UP000243374"/>
    </source>
</evidence>
<dbReference type="Pfam" id="PF01973">
    <property type="entry name" value="MptE-like"/>
    <property type="match status" value="1"/>
</dbReference>
<dbReference type="PANTHER" id="PTHR41786:SF1">
    <property type="entry name" value="6-HYDROXYMETHYLPTERIN DIPHOSPHOKINASE MPTE-LIKE DOMAIN-CONTAINING PROTEIN"/>
    <property type="match status" value="1"/>
</dbReference>
<dbReference type="AlphaFoldDB" id="A0A662ZDA9"/>
<dbReference type="InterPro" id="IPR002826">
    <property type="entry name" value="MptE-like"/>
</dbReference>
<organism evidence="3 4">
    <name type="scientific">Succinivibrio dextrinosolvens</name>
    <dbReference type="NCBI Taxonomy" id="83771"/>
    <lineage>
        <taxon>Bacteria</taxon>
        <taxon>Pseudomonadati</taxon>
        <taxon>Pseudomonadota</taxon>
        <taxon>Gammaproteobacteria</taxon>
        <taxon>Aeromonadales</taxon>
        <taxon>Succinivibrionaceae</taxon>
        <taxon>Succinivibrio</taxon>
    </lineage>
</organism>
<dbReference type="Pfam" id="PF20157">
    <property type="entry name" value="Maf_flag10_N"/>
    <property type="match status" value="1"/>
</dbReference>
<dbReference type="RefSeq" id="WP_074841915.1">
    <property type="nucleotide sequence ID" value="NZ_CP047056.1"/>
</dbReference>
<evidence type="ECO:0000259" key="2">
    <source>
        <dbReference type="Pfam" id="PF20157"/>
    </source>
</evidence>
<name>A0A662ZDA9_9GAMM</name>
<accession>A0A662ZDA9</accession>
<feature type="domain" description="Glycosyltransferase Maf N-terminal" evidence="2">
    <location>
        <begin position="39"/>
        <end position="268"/>
    </location>
</feature>